<gene>
    <name evidence="1" type="primary">Piso0_000747</name>
    <name evidence="1" type="ORF">GNLVRS01_PISO0C03170g</name>
</gene>
<dbReference type="STRING" id="559304.G8YRE5"/>
<dbReference type="PANTHER" id="PTHR14614">
    <property type="entry name" value="HEPATOCELLULAR CARCINOMA-ASSOCIATED ANTIGEN"/>
    <property type="match status" value="1"/>
</dbReference>
<dbReference type="FunCoup" id="G8YRE5">
    <property type="interactions" value="226"/>
</dbReference>
<dbReference type="InterPro" id="IPR019410">
    <property type="entry name" value="Methyltransf_16"/>
</dbReference>
<dbReference type="HOGENOM" id="CLU_049351_1_0_1"/>
<dbReference type="InterPro" id="IPR029063">
    <property type="entry name" value="SAM-dependent_MTases_sf"/>
</dbReference>
<dbReference type="OMA" id="IRRTHIR"/>
<evidence type="ECO:0000313" key="1">
    <source>
        <dbReference type="EMBL" id="CCE78132.1"/>
    </source>
</evidence>
<name>G8YRE5_PICSO</name>
<evidence type="ECO:0000313" key="2">
    <source>
        <dbReference type="Proteomes" id="UP000005222"/>
    </source>
</evidence>
<dbReference type="Gene3D" id="3.40.50.150">
    <property type="entry name" value="Vaccinia Virus protein VP39"/>
    <property type="match status" value="1"/>
</dbReference>
<reference evidence="1 2" key="1">
    <citation type="journal article" date="2012" name="G3 (Bethesda)">
        <title>Pichia sorbitophila, an interspecies yeast hybrid reveals early steps of genome resolution following polyploidization.</title>
        <authorList>
            <person name="Leh Louis V."/>
            <person name="Despons L."/>
            <person name="Friedrich A."/>
            <person name="Martin T."/>
            <person name="Durrens P."/>
            <person name="Casaregola S."/>
            <person name="Neuveglise C."/>
            <person name="Fairhead C."/>
            <person name="Marck C."/>
            <person name="Cruz J.A."/>
            <person name="Straub M.L."/>
            <person name="Kugler V."/>
            <person name="Sacerdot C."/>
            <person name="Uzunov Z."/>
            <person name="Thierry A."/>
            <person name="Weiss S."/>
            <person name="Bleykasten C."/>
            <person name="De Montigny J."/>
            <person name="Jacques N."/>
            <person name="Jung P."/>
            <person name="Lemaire M."/>
            <person name="Mallet S."/>
            <person name="Morel G."/>
            <person name="Richard G.F."/>
            <person name="Sarkar A."/>
            <person name="Savel G."/>
            <person name="Schacherer J."/>
            <person name="Seret M.L."/>
            <person name="Talla E."/>
            <person name="Samson G."/>
            <person name="Jubin C."/>
            <person name="Poulain J."/>
            <person name="Vacherie B."/>
            <person name="Barbe V."/>
            <person name="Pelletier E."/>
            <person name="Sherman D.J."/>
            <person name="Westhof E."/>
            <person name="Weissenbach J."/>
            <person name="Baret P.V."/>
            <person name="Wincker P."/>
            <person name="Gaillardin C."/>
            <person name="Dujon B."/>
            <person name="Souciet J.L."/>
        </authorList>
    </citation>
    <scope>NUCLEOTIDE SEQUENCE [LARGE SCALE GENOMIC DNA]</scope>
    <source>
        <strain evidence="2">ATCC MYA-4447 / BCRC 22081 / CBS 7064 / NBRC 10061 / NRRL Y-12695</strain>
    </source>
</reference>
<organism evidence="1 2">
    <name type="scientific">Pichia sorbitophila (strain ATCC MYA-4447 / BCRC 22081 / CBS 7064 / NBRC 10061 / NRRL Y-12695)</name>
    <name type="common">Hybrid yeast</name>
    <dbReference type="NCBI Taxonomy" id="559304"/>
    <lineage>
        <taxon>Eukaryota</taxon>
        <taxon>Fungi</taxon>
        <taxon>Dikarya</taxon>
        <taxon>Ascomycota</taxon>
        <taxon>Saccharomycotina</taxon>
        <taxon>Pichiomycetes</taxon>
        <taxon>Debaryomycetaceae</taxon>
        <taxon>Millerozyma</taxon>
    </lineage>
</organism>
<sequence length="398" mass="45843">MDFDPLSLFTPKENVVEERPTVLLEEVKMDIDSVPRDEHLYPLHALDLPILGLRPPHYALEILLKLFAPNETLNFEKKDRVLDEYQNIDPNVVLESRNITEEVLSKALLWFTKYSPRFDSVIKLAYIPSLSGQLRESCPDEYNRWLVSVISNDLSWVSEDRVEEIKKLASTRLAENCGRVAQPEIIRRTHIRNLDKFLGEDSCIRLKEPSLTSDNLGLKTWGSSLVLANRLVHESLNRENYLESPVLELGSGTGLSGFVSSILGFKTYLTDLPDIVDNLKDNRDLNNIDASVDVLDWTNPQSFLKKYGYIKFKTIILSDPIYSKNHPVWICQMIDLFLDDGPKASVLFQVPLRENFEKERNLLWSLLEKKLDVIEEHIEDGADDFGETKFCFKRFVVK</sequence>
<dbReference type="eggNOG" id="KOG2793">
    <property type="taxonomic scope" value="Eukaryota"/>
</dbReference>
<dbReference type="GO" id="GO:0008757">
    <property type="term" value="F:S-adenosylmethionine-dependent methyltransferase activity"/>
    <property type="evidence" value="ECO:0007669"/>
    <property type="project" value="UniProtKB-ARBA"/>
</dbReference>
<keyword evidence="2" id="KW-1185">Reference proteome</keyword>
<proteinExistence type="predicted"/>
<dbReference type="Proteomes" id="UP000005222">
    <property type="component" value="Chromosome C"/>
</dbReference>
<protein>
    <submittedName>
        <fullName evidence="1">Piso0_000747 protein</fullName>
    </submittedName>
</protein>
<dbReference type="AlphaFoldDB" id="G8YRE5"/>
<dbReference type="OrthoDB" id="433955at2759"/>
<dbReference type="EMBL" id="FO082057">
    <property type="protein sequence ID" value="CCE78132.1"/>
    <property type="molecule type" value="Genomic_DNA"/>
</dbReference>
<dbReference type="SUPFAM" id="SSF53335">
    <property type="entry name" value="S-adenosyl-L-methionine-dependent methyltransferases"/>
    <property type="match status" value="1"/>
</dbReference>
<dbReference type="GO" id="GO:0005829">
    <property type="term" value="C:cytosol"/>
    <property type="evidence" value="ECO:0007669"/>
    <property type="project" value="TreeGrafter"/>
</dbReference>
<dbReference type="PANTHER" id="PTHR14614:SF156">
    <property type="entry name" value="PROTEIN-LYSINE N-METHYLTRANSFERASE EFM2"/>
    <property type="match status" value="1"/>
</dbReference>
<accession>G8YRE5</accession>
<dbReference type="InParanoid" id="G8YRE5"/>
<dbReference type="Pfam" id="PF10294">
    <property type="entry name" value="Methyltransf_16"/>
    <property type="match status" value="1"/>
</dbReference>